<evidence type="ECO:0000256" key="1">
    <source>
        <dbReference type="SAM" id="SignalP"/>
    </source>
</evidence>
<evidence type="ECO:0000313" key="2">
    <source>
        <dbReference type="EMBL" id="TYH28330.1"/>
    </source>
</evidence>
<proteinExistence type="predicted"/>
<keyword evidence="1" id="KW-0732">Signal</keyword>
<accession>A0A5D2HEK5</accession>
<sequence length="71" mass="8336">MNDRCPVLFWIRFLISLKRLCYGTRIPFVTFLQGGNLVLGRIKGVQWAIKRQCSTKLLTLEKRLLLELEDI</sequence>
<dbReference type="AlphaFoldDB" id="A0A5D2HEK5"/>
<protein>
    <submittedName>
        <fullName evidence="2">Uncharacterized protein</fullName>
    </submittedName>
</protein>
<name>A0A5D2HEK5_GOSDA</name>
<feature type="chain" id="PRO_5023040676" evidence="1">
    <location>
        <begin position="24"/>
        <end position="71"/>
    </location>
</feature>
<reference evidence="2 3" key="1">
    <citation type="submission" date="2019-06" db="EMBL/GenBank/DDBJ databases">
        <title>WGS assembly of Gossypium darwinii.</title>
        <authorList>
            <person name="Chen Z.J."/>
            <person name="Sreedasyam A."/>
            <person name="Ando A."/>
            <person name="Song Q."/>
            <person name="De L."/>
            <person name="Hulse-Kemp A."/>
            <person name="Ding M."/>
            <person name="Ye W."/>
            <person name="Kirkbride R."/>
            <person name="Jenkins J."/>
            <person name="Plott C."/>
            <person name="Lovell J."/>
            <person name="Lin Y.-M."/>
            <person name="Vaughn R."/>
            <person name="Liu B."/>
            <person name="Li W."/>
            <person name="Simpson S."/>
            <person name="Scheffler B."/>
            <person name="Saski C."/>
            <person name="Grover C."/>
            <person name="Hu G."/>
            <person name="Conover J."/>
            <person name="Carlson J."/>
            <person name="Shu S."/>
            <person name="Boston L."/>
            <person name="Williams M."/>
            <person name="Peterson D."/>
            <person name="Mcgee K."/>
            <person name="Jones D."/>
            <person name="Wendel J."/>
            <person name="Stelly D."/>
            <person name="Grimwood J."/>
            <person name="Schmutz J."/>
        </authorList>
    </citation>
    <scope>NUCLEOTIDE SEQUENCE [LARGE SCALE GENOMIC DNA]</scope>
    <source>
        <strain evidence="2">1808015.09</strain>
    </source>
</reference>
<evidence type="ECO:0000313" key="3">
    <source>
        <dbReference type="Proteomes" id="UP000323506"/>
    </source>
</evidence>
<dbReference type="Proteomes" id="UP000323506">
    <property type="component" value="Chromosome A02"/>
</dbReference>
<dbReference type="EMBL" id="CM017689">
    <property type="protein sequence ID" value="TYH28330.1"/>
    <property type="molecule type" value="Genomic_DNA"/>
</dbReference>
<gene>
    <name evidence="2" type="ORF">ES288_A02G135300v1</name>
</gene>
<organism evidence="2 3">
    <name type="scientific">Gossypium darwinii</name>
    <name type="common">Darwin's cotton</name>
    <name type="synonym">Gossypium barbadense var. darwinii</name>
    <dbReference type="NCBI Taxonomy" id="34276"/>
    <lineage>
        <taxon>Eukaryota</taxon>
        <taxon>Viridiplantae</taxon>
        <taxon>Streptophyta</taxon>
        <taxon>Embryophyta</taxon>
        <taxon>Tracheophyta</taxon>
        <taxon>Spermatophyta</taxon>
        <taxon>Magnoliopsida</taxon>
        <taxon>eudicotyledons</taxon>
        <taxon>Gunneridae</taxon>
        <taxon>Pentapetalae</taxon>
        <taxon>rosids</taxon>
        <taxon>malvids</taxon>
        <taxon>Malvales</taxon>
        <taxon>Malvaceae</taxon>
        <taxon>Malvoideae</taxon>
        <taxon>Gossypium</taxon>
    </lineage>
</organism>
<feature type="signal peptide" evidence="1">
    <location>
        <begin position="1"/>
        <end position="23"/>
    </location>
</feature>
<keyword evidence="3" id="KW-1185">Reference proteome</keyword>